<keyword evidence="1" id="KW-0812">Transmembrane</keyword>
<keyword evidence="3" id="KW-1185">Reference proteome</keyword>
<dbReference type="Proteomes" id="UP000016931">
    <property type="component" value="Unassembled WGS sequence"/>
</dbReference>
<gene>
    <name evidence="2" type="ORF">SEPMUDRAFT_148388</name>
</gene>
<proteinExistence type="predicted"/>
<feature type="transmembrane region" description="Helical" evidence="1">
    <location>
        <begin position="50"/>
        <end position="71"/>
    </location>
</feature>
<protein>
    <submittedName>
        <fullName evidence="2">Uncharacterized protein</fullName>
    </submittedName>
</protein>
<feature type="transmembrane region" description="Helical" evidence="1">
    <location>
        <begin position="12"/>
        <end position="30"/>
    </location>
</feature>
<name>M3CLW5_SPHMS</name>
<accession>M3CLW5</accession>
<dbReference type="GeneID" id="27902030"/>
<evidence type="ECO:0000313" key="3">
    <source>
        <dbReference type="Proteomes" id="UP000016931"/>
    </source>
</evidence>
<evidence type="ECO:0000256" key="1">
    <source>
        <dbReference type="SAM" id="Phobius"/>
    </source>
</evidence>
<dbReference type="EMBL" id="KB456262">
    <property type="protein sequence ID" value="EMF14778.1"/>
    <property type="molecule type" value="Genomic_DNA"/>
</dbReference>
<organism evidence="2 3">
    <name type="scientific">Sphaerulina musiva (strain SO2202)</name>
    <name type="common">Poplar stem canker fungus</name>
    <name type="synonym">Septoria musiva</name>
    <dbReference type="NCBI Taxonomy" id="692275"/>
    <lineage>
        <taxon>Eukaryota</taxon>
        <taxon>Fungi</taxon>
        <taxon>Dikarya</taxon>
        <taxon>Ascomycota</taxon>
        <taxon>Pezizomycotina</taxon>
        <taxon>Dothideomycetes</taxon>
        <taxon>Dothideomycetidae</taxon>
        <taxon>Mycosphaerellales</taxon>
        <taxon>Mycosphaerellaceae</taxon>
        <taxon>Sphaerulina</taxon>
    </lineage>
</organism>
<reference evidence="2 3" key="1">
    <citation type="journal article" date="2012" name="PLoS Pathog.">
        <title>Diverse lifestyles and strategies of plant pathogenesis encoded in the genomes of eighteen Dothideomycetes fungi.</title>
        <authorList>
            <person name="Ohm R.A."/>
            <person name="Feau N."/>
            <person name="Henrissat B."/>
            <person name="Schoch C.L."/>
            <person name="Horwitz B.A."/>
            <person name="Barry K.W."/>
            <person name="Condon B.J."/>
            <person name="Copeland A.C."/>
            <person name="Dhillon B."/>
            <person name="Glaser F."/>
            <person name="Hesse C.N."/>
            <person name="Kosti I."/>
            <person name="LaButti K."/>
            <person name="Lindquist E.A."/>
            <person name="Lucas S."/>
            <person name="Salamov A.A."/>
            <person name="Bradshaw R.E."/>
            <person name="Ciuffetti L."/>
            <person name="Hamelin R.C."/>
            <person name="Kema G.H.J."/>
            <person name="Lawrence C."/>
            <person name="Scott J.A."/>
            <person name="Spatafora J.W."/>
            <person name="Turgeon B.G."/>
            <person name="de Wit P.J.G.M."/>
            <person name="Zhong S."/>
            <person name="Goodwin S.B."/>
            <person name="Grigoriev I.V."/>
        </authorList>
    </citation>
    <scope>NUCLEOTIDE SEQUENCE [LARGE SCALE GENOMIC DNA]</scope>
    <source>
        <strain evidence="2 3">SO2202</strain>
    </source>
</reference>
<evidence type="ECO:0000313" key="2">
    <source>
        <dbReference type="EMBL" id="EMF14778.1"/>
    </source>
</evidence>
<dbReference type="HOGENOM" id="CLU_2307828_0_0_1"/>
<dbReference type="AlphaFoldDB" id="M3CLW5"/>
<dbReference type="RefSeq" id="XP_016762899.1">
    <property type="nucleotide sequence ID" value="XM_016904893.1"/>
</dbReference>
<keyword evidence="1" id="KW-0472">Membrane</keyword>
<keyword evidence="1" id="KW-1133">Transmembrane helix</keyword>
<sequence>MCQRSFYQKYRRVIMSMGCSDILAVIWWVPRILLMNDDSSFDATMGRDELTIAVGVTCSAGSYLHLVLLCLGDNCSDAVHDVLGVEKGNGKRMEESPAFM</sequence>